<dbReference type="AlphaFoldDB" id="A0AA40GAI8"/>
<organism evidence="1 2">
    <name type="scientific">Melipona bicolor</name>
    <dbReference type="NCBI Taxonomy" id="60889"/>
    <lineage>
        <taxon>Eukaryota</taxon>
        <taxon>Metazoa</taxon>
        <taxon>Ecdysozoa</taxon>
        <taxon>Arthropoda</taxon>
        <taxon>Hexapoda</taxon>
        <taxon>Insecta</taxon>
        <taxon>Pterygota</taxon>
        <taxon>Neoptera</taxon>
        <taxon>Endopterygota</taxon>
        <taxon>Hymenoptera</taxon>
        <taxon>Apocrita</taxon>
        <taxon>Aculeata</taxon>
        <taxon>Apoidea</taxon>
        <taxon>Anthophila</taxon>
        <taxon>Apidae</taxon>
        <taxon>Melipona</taxon>
    </lineage>
</organism>
<dbReference type="Proteomes" id="UP001177670">
    <property type="component" value="Unassembled WGS sequence"/>
</dbReference>
<keyword evidence="2" id="KW-1185">Reference proteome</keyword>
<feature type="non-terminal residue" evidence="1">
    <location>
        <position position="1"/>
    </location>
</feature>
<evidence type="ECO:0000313" key="1">
    <source>
        <dbReference type="EMBL" id="KAK1134056.1"/>
    </source>
</evidence>
<gene>
    <name evidence="1" type="ORF">K0M31_011841</name>
</gene>
<sequence>KPKIANLKSAEFWILEIWNFRTSKDRISDFRNVQCRRILHFRSVERWECCIYFLINGKVTPRFLRFWASQTSSESHQMPEDT</sequence>
<dbReference type="EMBL" id="JAHYIQ010000003">
    <property type="protein sequence ID" value="KAK1134056.1"/>
    <property type="molecule type" value="Genomic_DNA"/>
</dbReference>
<feature type="non-terminal residue" evidence="1">
    <location>
        <position position="82"/>
    </location>
</feature>
<reference evidence="1" key="1">
    <citation type="submission" date="2021-10" db="EMBL/GenBank/DDBJ databases">
        <title>Melipona bicolor Genome sequencing and assembly.</title>
        <authorList>
            <person name="Araujo N.S."/>
            <person name="Arias M.C."/>
        </authorList>
    </citation>
    <scope>NUCLEOTIDE SEQUENCE</scope>
    <source>
        <strain evidence="1">USP_2M_L1-L4_2017</strain>
        <tissue evidence="1">Whole body</tissue>
    </source>
</reference>
<protein>
    <submittedName>
        <fullName evidence="1">Uncharacterized protein</fullName>
    </submittedName>
</protein>
<comment type="caution">
    <text evidence="1">The sequence shown here is derived from an EMBL/GenBank/DDBJ whole genome shotgun (WGS) entry which is preliminary data.</text>
</comment>
<name>A0AA40GAI8_9HYME</name>
<accession>A0AA40GAI8</accession>
<evidence type="ECO:0000313" key="2">
    <source>
        <dbReference type="Proteomes" id="UP001177670"/>
    </source>
</evidence>
<proteinExistence type="predicted"/>